<evidence type="ECO:0000313" key="2">
    <source>
        <dbReference type="Proteomes" id="UP000636479"/>
    </source>
</evidence>
<evidence type="ECO:0000313" key="1">
    <source>
        <dbReference type="EMBL" id="KAF7288922.1"/>
    </source>
</evidence>
<sequence length="571" mass="63463">MSETTQQIEELASPFSHVLQTNYIPTDSECATIRQFLEAPKARLNEILAEMRRLQALFKTLAAKKDRLKKFVDVHSALVSPMRRMPPELLQNIFLQTLPQSRNCAITDKEGPLLLSSVCKSWRALVLATPRLWTSVHIVVPPSSHIDAFSAWLKRVWLPRSGIQPLSFSVAHSTSLLTPDSVSLRLVYDLLVNDAHRWRHVELALHSISDIEYVSTALSGTSLPNLQSLKLSPPLRQLFMPQPPTGDMLAFLDNAPNIQRLWLPDLQLLYTTRSLSSTVLSTVVDLKIEATRLSRGLDYVHLWETLRHCTVLERCQIVSNPQEDAAVDPPEPFSLPSLHTLAITHGRAPTTTMNFFAFLDLPNLRTLTCETHGPWLTIGVAELVDLLPSPSSLLRVETLTLGINLMETQKLLTALVLFPALTKLILKHEPKGTITDTGLFGTNLILGSEAPSGDGTFLNKLGEGLLGDETTDPPRGRLLPSLQHISLGDLEATSDEALVAFVRASAARQMRKIECSFARPRQRDVTPDLKNIIRDLVPPMQVQLRYSKRGVMSGYSPFTGLRDANTHRTGG</sequence>
<protein>
    <submittedName>
        <fullName evidence="1">F-box domain-containing protein</fullName>
    </submittedName>
</protein>
<dbReference type="GeneID" id="59352998"/>
<dbReference type="Gene3D" id="3.80.10.10">
    <property type="entry name" value="Ribonuclease Inhibitor"/>
    <property type="match status" value="1"/>
</dbReference>
<dbReference type="EMBL" id="JACAZF010000018">
    <property type="protein sequence ID" value="KAF7288922.1"/>
    <property type="molecule type" value="Genomic_DNA"/>
</dbReference>
<dbReference type="OrthoDB" id="3365698at2759"/>
<dbReference type="SUPFAM" id="SSF52047">
    <property type="entry name" value="RNI-like"/>
    <property type="match status" value="1"/>
</dbReference>
<proteinExistence type="predicted"/>
<accession>A0A8H6RXY1</accession>
<dbReference type="RefSeq" id="XP_037213074.1">
    <property type="nucleotide sequence ID" value="XM_037370482.1"/>
</dbReference>
<dbReference type="InterPro" id="IPR032675">
    <property type="entry name" value="LRR_dom_sf"/>
</dbReference>
<comment type="caution">
    <text evidence="1">The sequence shown here is derived from an EMBL/GenBank/DDBJ whole genome shotgun (WGS) entry which is preliminary data.</text>
</comment>
<dbReference type="AlphaFoldDB" id="A0A8H6RXY1"/>
<name>A0A8H6RXY1_9AGAR</name>
<gene>
    <name evidence="1" type="ORF">MIND_01408400</name>
</gene>
<organism evidence="1 2">
    <name type="scientific">Mycena indigotica</name>
    <dbReference type="NCBI Taxonomy" id="2126181"/>
    <lineage>
        <taxon>Eukaryota</taxon>
        <taxon>Fungi</taxon>
        <taxon>Dikarya</taxon>
        <taxon>Basidiomycota</taxon>
        <taxon>Agaricomycotina</taxon>
        <taxon>Agaricomycetes</taxon>
        <taxon>Agaricomycetidae</taxon>
        <taxon>Agaricales</taxon>
        <taxon>Marasmiineae</taxon>
        <taxon>Mycenaceae</taxon>
        <taxon>Mycena</taxon>
    </lineage>
</organism>
<keyword evidence="2" id="KW-1185">Reference proteome</keyword>
<dbReference type="Proteomes" id="UP000636479">
    <property type="component" value="Unassembled WGS sequence"/>
</dbReference>
<reference evidence="1" key="1">
    <citation type="submission" date="2020-05" db="EMBL/GenBank/DDBJ databases">
        <title>Mycena genomes resolve the evolution of fungal bioluminescence.</title>
        <authorList>
            <person name="Tsai I.J."/>
        </authorList>
    </citation>
    <scope>NUCLEOTIDE SEQUENCE</scope>
    <source>
        <strain evidence="1">171206Taipei</strain>
    </source>
</reference>